<dbReference type="Proteomes" id="UP000256485">
    <property type="component" value="Unassembled WGS sequence"/>
</dbReference>
<gene>
    <name evidence="2" type="ORF">DFJ64_2121</name>
</gene>
<feature type="transmembrane region" description="Helical" evidence="1">
    <location>
        <begin position="76"/>
        <end position="97"/>
    </location>
</feature>
<keyword evidence="3" id="KW-1185">Reference proteome</keyword>
<comment type="caution">
    <text evidence="2">The sequence shown here is derived from an EMBL/GenBank/DDBJ whole genome shotgun (WGS) entry which is preliminary data.</text>
</comment>
<name>A0A3D9VHB7_THECX</name>
<evidence type="ECO:0000313" key="2">
    <source>
        <dbReference type="EMBL" id="REF36701.1"/>
    </source>
</evidence>
<dbReference type="RefSeq" id="WP_115850297.1">
    <property type="nucleotide sequence ID" value="NZ_QTUC01000001.1"/>
</dbReference>
<protein>
    <submittedName>
        <fullName evidence="2">Uncharacterized protein</fullName>
    </submittedName>
</protein>
<feature type="transmembrane region" description="Helical" evidence="1">
    <location>
        <begin position="32"/>
        <end position="47"/>
    </location>
</feature>
<feature type="transmembrane region" description="Helical" evidence="1">
    <location>
        <begin position="134"/>
        <end position="153"/>
    </location>
</feature>
<feature type="transmembrane region" description="Helical" evidence="1">
    <location>
        <begin position="159"/>
        <end position="178"/>
    </location>
</feature>
<keyword evidence="1" id="KW-0812">Transmembrane</keyword>
<evidence type="ECO:0000313" key="3">
    <source>
        <dbReference type="Proteomes" id="UP000256485"/>
    </source>
</evidence>
<keyword evidence="1" id="KW-1133">Transmembrane helix</keyword>
<proteinExistence type="predicted"/>
<sequence>MTVARVVRLASGGSGLGLVAVALTVLPSDARWQVGGFAAIGVVLATLRTRMASLVSWALVVLLLGVALAADSGRVPVPTAAVLGLLACVYVALTELAEELDDREPQRRGTGEPAGELVERSDVREVAGWLRSAGPLPGAALLGAVALAAAVVLPAPAGVVWLVVVAPLALVLGVGVALRQQGASRRQASDDR</sequence>
<feature type="transmembrane region" description="Helical" evidence="1">
    <location>
        <begin position="7"/>
        <end position="26"/>
    </location>
</feature>
<feature type="transmembrane region" description="Helical" evidence="1">
    <location>
        <begin position="54"/>
        <end position="70"/>
    </location>
</feature>
<reference evidence="2 3" key="1">
    <citation type="submission" date="2018-08" db="EMBL/GenBank/DDBJ databases">
        <title>Sequencing the genomes of 1000 actinobacteria strains.</title>
        <authorList>
            <person name="Klenk H.-P."/>
        </authorList>
    </citation>
    <scope>NUCLEOTIDE SEQUENCE [LARGE SCALE GENOMIC DNA]</scope>
    <source>
        <strain evidence="2 3">DSM 22891</strain>
    </source>
</reference>
<evidence type="ECO:0000256" key="1">
    <source>
        <dbReference type="SAM" id="Phobius"/>
    </source>
</evidence>
<keyword evidence="1" id="KW-0472">Membrane</keyword>
<dbReference type="AlphaFoldDB" id="A0A3D9VHB7"/>
<dbReference type="EMBL" id="QTUC01000001">
    <property type="protein sequence ID" value="REF36701.1"/>
    <property type="molecule type" value="Genomic_DNA"/>
</dbReference>
<organism evidence="2 3">
    <name type="scientific">Thermasporomyces composti</name>
    <dbReference type="NCBI Taxonomy" id="696763"/>
    <lineage>
        <taxon>Bacteria</taxon>
        <taxon>Bacillati</taxon>
        <taxon>Actinomycetota</taxon>
        <taxon>Actinomycetes</taxon>
        <taxon>Propionibacteriales</taxon>
        <taxon>Nocardioidaceae</taxon>
        <taxon>Thermasporomyces</taxon>
    </lineage>
</organism>
<accession>A0A3D9VHB7</accession>